<proteinExistence type="inferred from homology"/>
<reference evidence="7 8" key="1">
    <citation type="journal article" date="2021" name="BMC Biol.">
        <title>Horizontally acquired antibacterial genes associated with adaptive radiation of ladybird beetles.</title>
        <authorList>
            <person name="Li H.S."/>
            <person name="Tang X.F."/>
            <person name="Huang Y.H."/>
            <person name="Xu Z.Y."/>
            <person name="Chen M.L."/>
            <person name="Du X.Y."/>
            <person name="Qiu B.Y."/>
            <person name="Chen P.T."/>
            <person name="Zhang W."/>
            <person name="Slipinski A."/>
            <person name="Escalona H.E."/>
            <person name="Waterhouse R.M."/>
            <person name="Zwick A."/>
            <person name="Pang H."/>
        </authorList>
    </citation>
    <scope>NUCLEOTIDE SEQUENCE [LARGE SCALE GENOMIC DNA]</scope>
    <source>
        <strain evidence="7">SYSU2018</strain>
    </source>
</reference>
<keyword evidence="8" id="KW-1185">Reference proteome</keyword>
<protein>
    <submittedName>
        <fullName evidence="7">Uncharacterized protein</fullName>
    </submittedName>
</protein>
<feature type="transmembrane region" description="Helical" evidence="6">
    <location>
        <begin position="71"/>
        <end position="90"/>
    </location>
</feature>
<dbReference type="InterPro" id="IPR026770">
    <property type="entry name" value="RNase_K"/>
</dbReference>
<evidence type="ECO:0000256" key="4">
    <source>
        <dbReference type="ARBA" id="ARBA00022989"/>
    </source>
</evidence>
<dbReference type="PANTHER" id="PTHR31733">
    <property type="entry name" value="RIBONUCLEASE KAPPA"/>
    <property type="match status" value="1"/>
</dbReference>
<organism evidence="7 8">
    <name type="scientific">Cryptolaemus montrouzieri</name>
    <dbReference type="NCBI Taxonomy" id="559131"/>
    <lineage>
        <taxon>Eukaryota</taxon>
        <taxon>Metazoa</taxon>
        <taxon>Ecdysozoa</taxon>
        <taxon>Arthropoda</taxon>
        <taxon>Hexapoda</taxon>
        <taxon>Insecta</taxon>
        <taxon>Pterygota</taxon>
        <taxon>Neoptera</taxon>
        <taxon>Endopterygota</taxon>
        <taxon>Coleoptera</taxon>
        <taxon>Polyphaga</taxon>
        <taxon>Cucujiformia</taxon>
        <taxon>Coccinelloidea</taxon>
        <taxon>Coccinellidae</taxon>
        <taxon>Scymninae</taxon>
        <taxon>Scymnini</taxon>
        <taxon>Cryptolaemus</taxon>
    </lineage>
</organism>
<dbReference type="EMBL" id="JABFTP020000185">
    <property type="protein sequence ID" value="KAL3286803.1"/>
    <property type="molecule type" value="Genomic_DNA"/>
</dbReference>
<comment type="similarity">
    <text evidence="2">Belongs to the RNase K family.</text>
</comment>
<dbReference type="Proteomes" id="UP001516400">
    <property type="component" value="Unassembled WGS sequence"/>
</dbReference>
<evidence type="ECO:0000313" key="7">
    <source>
        <dbReference type="EMBL" id="KAL3286803.1"/>
    </source>
</evidence>
<evidence type="ECO:0000256" key="2">
    <source>
        <dbReference type="ARBA" id="ARBA00008458"/>
    </source>
</evidence>
<evidence type="ECO:0000256" key="5">
    <source>
        <dbReference type="ARBA" id="ARBA00023136"/>
    </source>
</evidence>
<comment type="subcellular location">
    <subcellularLocation>
        <location evidence="1">Membrane</location>
        <topology evidence="1">Multi-pass membrane protein</topology>
    </subcellularLocation>
</comment>
<feature type="transmembrane region" description="Helical" evidence="6">
    <location>
        <begin position="12"/>
        <end position="32"/>
    </location>
</feature>
<evidence type="ECO:0000256" key="3">
    <source>
        <dbReference type="ARBA" id="ARBA00022692"/>
    </source>
</evidence>
<gene>
    <name evidence="7" type="ORF">HHI36_001296</name>
</gene>
<name>A0ABD2P778_9CUCU</name>
<sequence>MHLCGPKLSILGIILSVWGIIQLGLLGIFYYYGAVALSEDLPELELTDVTTVEFYYSELEDKYMQNAYNCWVATFLYLATLIFSAQQYWFNKRSSLSV</sequence>
<comment type="caution">
    <text evidence="7">The sequence shown here is derived from an EMBL/GenBank/DDBJ whole genome shotgun (WGS) entry which is preliminary data.</text>
</comment>
<evidence type="ECO:0000256" key="1">
    <source>
        <dbReference type="ARBA" id="ARBA00004141"/>
    </source>
</evidence>
<keyword evidence="4 6" id="KW-1133">Transmembrane helix</keyword>
<evidence type="ECO:0000256" key="6">
    <source>
        <dbReference type="SAM" id="Phobius"/>
    </source>
</evidence>
<keyword evidence="5 6" id="KW-0472">Membrane</keyword>
<dbReference type="AlphaFoldDB" id="A0ABD2P778"/>
<accession>A0ABD2P778</accession>
<dbReference type="GO" id="GO:0016020">
    <property type="term" value="C:membrane"/>
    <property type="evidence" value="ECO:0007669"/>
    <property type="project" value="UniProtKB-SubCell"/>
</dbReference>
<keyword evidence="3 6" id="KW-0812">Transmembrane</keyword>
<evidence type="ECO:0000313" key="8">
    <source>
        <dbReference type="Proteomes" id="UP001516400"/>
    </source>
</evidence>